<protein>
    <submittedName>
        <fullName evidence="2">Uncharacterized protein</fullName>
    </submittedName>
</protein>
<feature type="compositionally biased region" description="Gly residues" evidence="1">
    <location>
        <begin position="99"/>
        <end position="113"/>
    </location>
</feature>
<dbReference type="Proteomes" id="UP000520814">
    <property type="component" value="Unassembled WGS sequence"/>
</dbReference>
<dbReference type="AlphaFoldDB" id="A0A7W9SPL5"/>
<reference evidence="2 3" key="1">
    <citation type="submission" date="2020-08" db="EMBL/GenBank/DDBJ databases">
        <title>Genomic Encyclopedia of Type Strains, Phase IV (KMG-IV): sequencing the most valuable type-strain genomes for metagenomic binning, comparative biology and taxonomic classification.</title>
        <authorList>
            <person name="Goeker M."/>
        </authorList>
    </citation>
    <scope>NUCLEOTIDE SEQUENCE [LARGE SCALE GENOMIC DNA]</scope>
    <source>
        <strain evidence="2 3">DSM 23562</strain>
    </source>
</reference>
<evidence type="ECO:0000256" key="1">
    <source>
        <dbReference type="SAM" id="MobiDB-lite"/>
    </source>
</evidence>
<feature type="compositionally biased region" description="Acidic residues" evidence="1">
    <location>
        <begin position="79"/>
        <end position="89"/>
    </location>
</feature>
<gene>
    <name evidence="2" type="ORF">HNQ39_001470</name>
</gene>
<dbReference type="RefSeq" id="WP_184193303.1">
    <property type="nucleotide sequence ID" value="NZ_JACHGW010000001.1"/>
</dbReference>
<organism evidence="2 3">
    <name type="scientific">Armatimonas rosea</name>
    <dbReference type="NCBI Taxonomy" id="685828"/>
    <lineage>
        <taxon>Bacteria</taxon>
        <taxon>Bacillati</taxon>
        <taxon>Armatimonadota</taxon>
        <taxon>Armatimonadia</taxon>
        <taxon>Armatimonadales</taxon>
        <taxon>Armatimonadaceae</taxon>
        <taxon>Armatimonas</taxon>
    </lineage>
</organism>
<comment type="caution">
    <text evidence="2">The sequence shown here is derived from an EMBL/GenBank/DDBJ whole genome shotgun (WGS) entry which is preliminary data.</text>
</comment>
<dbReference type="EMBL" id="JACHGW010000001">
    <property type="protein sequence ID" value="MBB6049708.1"/>
    <property type="molecule type" value="Genomic_DNA"/>
</dbReference>
<keyword evidence="3" id="KW-1185">Reference proteome</keyword>
<feature type="region of interest" description="Disordered" evidence="1">
    <location>
        <begin position="66"/>
        <end position="113"/>
    </location>
</feature>
<sequence length="113" mass="11825">MRITIDLPPEQAVRVRTLLGGEEGARRLLLRVLGSVLDAAVPLAPSAALTDTRPEIPAAMSLAGDPIRLHSHDLPADTFEYEQADSSDSEDTRSQDGLRPGGEGALEGTPGAG</sequence>
<proteinExistence type="predicted"/>
<evidence type="ECO:0000313" key="2">
    <source>
        <dbReference type="EMBL" id="MBB6049708.1"/>
    </source>
</evidence>
<evidence type="ECO:0000313" key="3">
    <source>
        <dbReference type="Proteomes" id="UP000520814"/>
    </source>
</evidence>
<accession>A0A7W9SPL5</accession>
<name>A0A7W9SPL5_ARMRO</name>